<dbReference type="InterPro" id="IPR001849">
    <property type="entry name" value="PH_domain"/>
</dbReference>
<reference evidence="12" key="3">
    <citation type="submission" date="2025-09" db="UniProtKB">
        <authorList>
            <consortium name="Ensembl"/>
        </authorList>
    </citation>
    <scope>IDENTIFICATION</scope>
    <source>
        <strain evidence="12">Thoroughbred</strain>
    </source>
</reference>
<evidence type="ECO:0000256" key="4">
    <source>
        <dbReference type="ARBA" id="ARBA00059956"/>
    </source>
</evidence>
<evidence type="ECO:0000313" key="13">
    <source>
        <dbReference type="Proteomes" id="UP000002281"/>
    </source>
</evidence>
<feature type="domain" description="SH2" evidence="11">
    <location>
        <begin position="545"/>
        <end position="643"/>
    </location>
</feature>
<dbReference type="GO" id="GO:0035162">
    <property type="term" value="P:embryonic hemopoiesis"/>
    <property type="evidence" value="ECO:0007669"/>
    <property type="project" value="Ensembl"/>
</dbReference>
<dbReference type="InterPro" id="IPR036290">
    <property type="entry name" value="Phe_ZIP_sf"/>
</dbReference>
<evidence type="ECO:0000313" key="12">
    <source>
        <dbReference type="Ensembl" id="ENSECAP00000069228.1"/>
    </source>
</evidence>
<dbReference type="PANTHER" id="PTHR10872">
    <property type="entry name" value="SH2B ADAPTER PROTEIN"/>
    <property type="match status" value="1"/>
</dbReference>
<dbReference type="PROSITE" id="PS50001">
    <property type="entry name" value="SH2"/>
    <property type="match status" value="1"/>
</dbReference>
<dbReference type="GeneTree" id="ENSGT00950000183191"/>
<feature type="region of interest" description="Disordered" evidence="10">
    <location>
        <begin position="269"/>
        <end position="325"/>
    </location>
</feature>
<evidence type="ECO:0000259" key="11">
    <source>
        <dbReference type="PROSITE" id="PS50001"/>
    </source>
</evidence>
<dbReference type="CDD" id="cd10412">
    <property type="entry name" value="SH2_SH2B3"/>
    <property type="match status" value="1"/>
</dbReference>
<dbReference type="Gene3D" id="2.30.29.30">
    <property type="entry name" value="Pleckstrin-homology domain (PH domain)/Phosphotyrosine-binding domain (PTB)"/>
    <property type="match status" value="1"/>
</dbReference>
<evidence type="ECO:0000256" key="7">
    <source>
        <dbReference type="ARBA" id="ARBA00077339"/>
    </source>
</evidence>
<dbReference type="GO" id="GO:0090331">
    <property type="term" value="P:negative regulation of platelet aggregation"/>
    <property type="evidence" value="ECO:0007669"/>
    <property type="project" value="Ensembl"/>
</dbReference>
<dbReference type="GO" id="GO:0051898">
    <property type="term" value="P:negative regulation of phosphatidylinositol 3-kinase/protein kinase B signal transduction"/>
    <property type="evidence" value="ECO:0007669"/>
    <property type="project" value="Ensembl"/>
</dbReference>
<dbReference type="InterPro" id="IPR035059">
    <property type="entry name" value="SH2B3_SH2"/>
</dbReference>
<comment type="similarity">
    <text evidence="1">Belongs to the SH2B adapter family.</text>
</comment>
<accession>A0A9L0S503</accession>
<dbReference type="AlphaFoldDB" id="A0A9L0S503"/>
<dbReference type="GO" id="GO:0035556">
    <property type="term" value="P:intracellular signal transduction"/>
    <property type="evidence" value="ECO:0000318"/>
    <property type="project" value="GO_Central"/>
</dbReference>
<dbReference type="SUPFAM" id="SSF55550">
    <property type="entry name" value="SH2 domain"/>
    <property type="match status" value="1"/>
</dbReference>
<dbReference type="GO" id="GO:0001780">
    <property type="term" value="P:neutrophil homeostasis"/>
    <property type="evidence" value="ECO:0007669"/>
    <property type="project" value="Ensembl"/>
</dbReference>
<dbReference type="PRINTS" id="PR00401">
    <property type="entry name" value="SH2DOMAIN"/>
</dbReference>
<dbReference type="Ensembl" id="ENSECAT00000108245.1">
    <property type="protein sequence ID" value="ENSECAP00000069228.1"/>
    <property type="gene ID" value="ENSECAG00000007021.3"/>
</dbReference>
<evidence type="ECO:0000256" key="8">
    <source>
        <dbReference type="ARBA" id="ARBA00080880"/>
    </source>
</evidence>
<sequence length="748" mass="81854">MRELGFCVGVNGIAVCVVPRCAFPLVGSLGISPRWWQTSSSSFPTVAECSSLRHSFSHQPQSDGLRSLEREMSGQGLSRASLSARVSRDFSRVLKSGITGSETDPAELPSQKAVALNRRASLQGTAHGPASTSAGFAERFPIFDVVSGERRVPEGVWSHHLLTCLLPPCRPPHRVFQPGRATSLSAMNGPTLQPSSASSASSASSPAASPRGWSEFCELHAVAAARELARQYWLFAREHPQHAPLRAELVSLQFTDLFQRYFCREVREGRAPGPPGRDYRETGRGPPAKADAPRAEPGPGPGAPSLPKARSSEELAPPRPPAPCALQHLRHSLRHFFRRRSAGELPAAGEAGEAPARPGLARKLLPWSLAREPPPEALKEAALRYSLADEASMDSGARWQRGRLTLRRAPDGADRVLELFDPPKSSKPKLQAACSSIQEVRRCTRLEMPDNLYTFVLKVKDRTDIIFEVGDEQQLNSWMVELRECTGQGRLENTDPEMHIPSALEAGTSNSPRGSTDSLNQGASPGGLLDPACQKTDHFLSCYPWFHGPISRVKAAQLVQLQGPDAHGVFLVRQSETRRGEYVLTFNFQGIAKHLRLSLTERGQCRVQHLHFPSVVDMLHHFQRSPIPLECGAACDVRLSSYVVVVSQPPGSSNTVLFPFSLSHWDSELGLPHLSTSGCPRGLNPEGLPGRSSPPEQIFHLVPSPEELANSMRHLEPEPASRARDSDYEMDSSSRSHLRAIDNQYTPL</sequence>
<evidence type="ECO:0000256" key="2">
    <source>
        <dbReference type="ARBA" id="ARBA00022553"/>
    </source>
</evidence>
<dbReference type="SUPFAM" id="SSF109805">
    <property type="entry name" value="Phenylalanine zipper"/>
    <property type="match status" value="1"/>
</dbReference>
<dbReference type="GO" id="GO:0035702">
    <property type="term" value="P:monocyte homeostasis"/>
    <property type="evidence" value="ECO:0007669"/>
    <property type="project" value="Ensembl"/>
</dbReference>
<evidence type="ECO:0000256" key="6">
    <source>
        <dbReference type="ARBA" id="ARBA00075158"/>
    </source>
</evidence>
<dbReference type="InterPro" id="IPR011993">
    <property type="entry name" value="PH-like_dom_sf"/>
</dbReference>
<feature type="compositionally biased region" description="Polar residues" evidence="10">
    <location>
        <begin position="507"/>
        <end position="523"/>
    </location>
</feature>
<dbReference type="InterPro" id="IPR000980">
    <property type="entry name" value="SH2"/>
</dbReference>
<dbReference type="GO" id="GO:0035855">
    <property type="term" value="P:megakaryocyte development"/>
    <property type="evidence" value="ECO:0007669"/>
    <property type="project" value="Ensembl"/>
</dbReference>
<keyword evidence="13" id="KW-1185">Reference proteome</keyword>
<reference evidence="12" key="2">
    <citation type="submission" date="2025-08" db="UniProtKB">
        <authorList>
            <consortium name="Ensembl"/>
        </authorList>
    </citation>
    <scope>IDENTIFICATION</scope>
    <source>
        <strain evidence="12">Thoroughbred</strain>
    </source>
</reference>
<dbReference type="GO" id="GO:0005068">
    <property type="term" value="F:transmembrane receptor protein tyrosine kinase adaptor activity"/>
    <property type="evidence" value="ECO:0000318"/>
    <property type="project" value="GO_Central"/>
</dbReference>
<dbReference type="FunFam" id="3.30.505.10:FF:000008">
    <property type="entry name" value="SH2B adapter protein 1 isoform 2"/>
    <property type="match status" value="1"/>
</dbReference>
<dbReference type="Gene3D" id="3.30.505.10">
    <property type="entry name" value="SH2 domain"/>
    <property type="match status" value="1"/>
</dbReference>
<dbReference type="GO" id="GO:0005173">
    <property type="term" value="F:stem cell factor receptor binding"/>
    <property type="evidence" value="ECO:0007669"/>
    <property type="project" value="Ensembl"/>
</dbReference>
<evidence type="ECO:0000256" key="9">
    <source>
        <dbReference type="PROSITE-ProRule" id="PRU00191"/>
    </source>
</evidence>
<dbReference type="GO" id="GO:0048821">
    <property type="term" value="P:erythrocyte development"/>
    <property type="evidence" value="ECO:0007669"/>
    <property type="project" value="Ensembl"/>
</dbReference>
<evidence type="ECO:0000256" key="1">
    <source>
        <dbReference type="ARBA" id="ARBA00010220"/>
    </source>
</evidence>
<dbReference type="GO" id="GO:0036016">
    <property type="term" value="P:cellular response to interleukin-3"/>
    <property type="evidence" value="ECO:0007669"/>
    <property type="project" value="Ensembl"/>
</dbReference>
<dbReference type="GO" id="GO:0038163">
    <property type="term" value="P:thrombopoietin-mediated signaling pathway"/>
    <property type="evidence" value="ECO:0007669"/>
    <property type="project" value="Ensembl"/>
</dbReference>
<evidence type="ECO:0000256" key="3">
    <source>
        <dbReference type="ARBA" id="ARBA00022999"/>
    </source>
</evidence>
<dbReference type="FunFam" id="2.30.29.30:FF:000299">
    <property type="entry name" value="SH2B adapter protein 3 isoform X2"/>
    <property type="match status" value="1"/>
</dbReference>
<dbReference type="Pfam" id="PF00169">
    <property type="entry name" value="PH"/>
    <property type="match status" value="1"/>
</dbReference>
<feature type="compositionally biased region" description="Polar residues" evidence="10">
    <location>
        <begin position="180"/>
        <end position="193"/>
    </location>
</feature>
<dbReference type="OrthoDB" id="10047184at2759"/>
<dbReference type="Pfam" id="PF08916">
    <property type="entry name" value="Phe_ZIP"/>
    <property type="match status" value="1"/>
</dbReference>
<feature type="region of interest" description="Disordered" evidence="10">
    <location>
        <begin position="710"/>
        <end position="748"/>
    </location>
</feature>
<dbReference type="GO" id="GO:0046426">
    <property type="term" value="P:negative regulation of receptor signaling pathway via JAK-STAT"/>
    <property type="evidence" value="ECO:0007669"/>
    <property type="project" value="Ensembl"/>
</dbReference>
<dbReference type="InterPro" id="IPR030523">
    <property type="entry name" value="SH2B"/>
</dbReference>
<dbReference type="SMART" id="SM00252">
    <property type="entry name" value="SH2"/>
    <property type="match status" value="1"/>
</dbReference>
<dbReference type="SMART" id="SM00233">
    <property type="entry name" value="PH"/>
    <property type="match status" value="1"/>
</dbReference>
<keyword evidence="3 9" id="KW-0727">SH2 domain</keyword>
<evidence type="ECO:0000256" key="5">
    <source>
        <dbReference type="ARBA" id="ARBA00073704"/>
    </source>
</evidence>
<reference evidence="12 13" key="1">
    <citation type="journal article" date="2009" name="Science">
        <title>Genome sequence, comparative analysis, and population genetics of the domestic horse.</title>
        <authorList>
            <consortium name="Broad Institute Genome Sequencing Platform"/>
            <consortium name="Broad Institute Whole Genome Assembly Team"/>
            <person name="Wade C.M."/>
            <person name="Giulotto E."/>
            <person name="Sigurdsson S."/>
            <person name="Zoli M."/>
            <person name="Gnerre S."/>
            <person name="Imsland F."/>
            <person name="Lear T.L."/>
            <person name="Adelson D.L."/>
            <person name="Bailey E."/>
            <person name="Bellone R.R."/>
            <person name="Bloecker H."/>
            <person name="Distl O."/>
            <person name="Edgar R.C."/>
            <person name="Garber M."/>
            <person name="Leeb T."/>
            <person name="Mauceli E."/>
            <person name="MacLeod J.N."/>
            <person name="Penedo M.C.T."/>
            <person name="Raison J.M."/>
            <person name="Sharpe T."/>
            <person name="Vogel J."/>
            <person name="Andersson L."/>
            <person name="Antczak D.F."/>
            <person name="Biagi T."/>
            <person name="Binns M.M."/>
            <person name="Chowdhary B.P."/>
            <person name="Coleman S.J."/>
            <person name="Della Valle G."/>
            <person name="Fryc S."/>
            <person name="Guerin G."/>
            <person name="Hasegawa T."/>
            <person name="Hill E.W."/>
            <person name="Jurka J."/>
            <person name="Kiialainen A."/>
            <person name="Lindgren G."/>
            <person name="Liu J."/>
            <person name="Magnani E."/>
            <person name="Mickelson J.R."/>
            <person name="Murray J."/>
            <person name="Nergadze S.G."/>
            <person name="Onofrio R."/>
            <person name="Pedroni S."/>
            <person name="Piras M.F."/>
            <person name="Raudsepp T."/>
            <person name="Rocchi M."/>
            <person name="Roeed K.H."/>
            <person name="Ryder O.A."/>
            <person name="Searle S."/>
            <person name="Skow L."/>
            <person name="Swinburne J.E."/>
            <person name="Syvaenen A.C."/>
            <person name="Tozaki T."/>
            <person name="Valberg S.J."/>
            <person name="Vaudin M."/>
            <person name="White J.R."/>
            <person name="Zody M.C."/>
            <person name="Lander E.S."/>
            <person name="Lindblad-Toh K."/>
        </authorList>
    </citation>
    <scope>NUCLEOTIDE SEQUENCE [LARGE SCALE GENOMIC DNA]</scope>
    <source>
        <strain evidence="12 13">Thoroughbred</strain>
    </source>
</reference>
<dbReference type="CDD" id="cd01231">
    <property type="entry name" value="PH_SH2B_family"/>
    <property type="match status" value="1"/>
</dbReference>
<dbReference type="Gene3D" id="6.10.140.110">
    <property type="match status" value="1"/>
</dbReference>
<dbReference type="GO" id="GO:1900235">
    <property type="term" value="P:negative regulation of Kit signaling pathway"/>
    <property type="evidence" value="ECO:0007669"/>
    <property type="project" value="Ensembl"/>
</dbReference>
<dbReference type="GO" id="GO:0060218">
    <property type="term" value="P:hematopoietic stem cell differentiation"/>
    <property type="evidence" value="ECO:0007669"/>
    <property type="project" value="Ensembl"/>
</dbReference>
<feature type="compositionally biased region" description="Low complexity" evidence="10">
    <location>
        <begin position="194"/>
        <end position="207"/>
    </location>
</feature>
<dbReference type="InterPro" id="IPR015012">
    <property type="entry name" value="Phe_ZIP"/>
</dbReference>
<keyword evidence="2" id="KW-0597">Phosphoprotein</keyword>
<feature type="region of interest" description="Disordered" evidence="10">
    <location>
        <begin position="180"/>
        <end position="207"/>
    </location>
</feature>
<dbReference type="Pfam" id="PF00017">
    <property type="entry name" value="SH2"/>
    <property type="match status" value="1"/>
</dbReference>
<dbReference type="SUPFAM" id="SSF50729">
    <property type="entry name" value="PH domain-like"/>
    <property type="match status" value="1"/>
</dbReference>
<gene>
    <name evidence="12" type="primary">SH2B3</name>
</gene>
<proteinExistence type="inferred from homology"/>
<feature type="region of interest" description="Disordered" evidence="10">
    <location>
        <begin position="501"/>
        <end position="527"/>
    </location>
</feature>
<name>A0A9L0S503_HORSE</name>
<dbReference type="PANTHER" id="PTHR10872:SF1">
    <property type="entry name" value="SH2B ADAPTER PROTEIN 3"/>
    <property type="match status" value="1"/>
</dbReference>
<dbReference type="GO" id="GO:0008285">
    <property type="term" value="P:negative regulation of cell population proliferation"/>
    <property type="evidence" value="ECO:0007669"/>
    <property type="project" value="Ensembl"/>
</dbReference>
<organism evidence="12 13">
    <name type="scientific">Equus caballus</name>
    <name type="common">Horse</name>
    <dbReference type="NCBI Taxonomy" id="9796"/>
    <lineage>
        <taxon>Eukaryota</taxon>
        <taxon>Metazoa</taxon>
        <taxon>Chordata</taxon>
        <taxon>Craniata</taxon>
        <taxon>Vertebrata</taxon>
        <taxon>Euteleostomi</taxon>
        <taxon>Mammalia</taxon>
        <taxon>Eutheria</taxon>
        <taxon>Laurasiatheria</taxon>
        <taxon>Perissodactyla</taxon>
        <taxon>Equidae</taxon>
        <taxon>Equus</taxon>
    </lineage>
</organism>
<protein>
    <recommendedName>
        <fullName evidence="5">SH2B adapter protein 3</fullName>
    </recommendedName>
    <alternativeName>
        <fullName evidence="7">Lymphocyte adapter protein</fullName>
    </alternativeName>
    <alternativeName>
        <fullName evidence="6">Lymphocyte-specific adapter protein Lnk</fullName>
    </alternativeName>
    <alternativeName>
        <fullName evidence="8">Signal transduction protein Lnk</fullName>
    </alternativeName>
</protein>
<dbReference type="GO" id="GO:0070100">
    <property type="term" value="P:negative regulation of chemokine-mediated signaling pathway"/>
    <property type="evidence" value="ECO:0007669"/>
    <property type="project" value="Ensembl"/>
</dbReference>
<dbReference type="InterPro" id="IPR036860">
    <property type="entry name" value="SH2_dom_sf"/>
</dbReference>
<evidence type="ECO:0000256" key="10">
    <source>
        <dbReference type="SAM" id="MobiDB-lite"/>
    </source>
</evidence>
<dbReference type="Proteomes" id="UP000002281">
    <property type="component" value="Chromosome 8"/>
</dbReference>
<comment type="function">
    <text evidence="4">Links T-cell receptor activation signal to phospholipase C-gamma-1, GRB2 and phosphatidylinositol 3-kinase.</text>
</comment>
<dbReference type="GO" id="GO:0005886">
    <property type="term" value="C:plasma membrane"/>
    <property type="evidence" value="ECO:0000318"/>
    <property type="project" value="GO_Central"/>
</dbReference>
<dbReference type="GO" id="GO:0043409">
    <property type="term" value="P:negative regulation of MAPK cascade"/>
    <property type="evidence" value="ECO:0007669"/>
    <property type="project" value="Ensembl"/>
</dbReference>
<feature type="compositionally biased region" description="Basic and acidic residues" evidence="10">
    <location>
        <begin position="713"/>
        <end position="727"/>
    </location>
</feature>